<organism evidence="1 2">
    <name type="scientific">Goodea atripinnis</name>
    <dbReference type="NCBI Taxonomy" id="208336"/>
    <lineage>
        <taxon>Eukaryota</taxon>
        <taxon>Metazoa</taxon>
        <taxon>Chordata</taxon>
        <taxon>Craniata</taxon>
        <taxon>Vertebrata</taxon>
        <taxon>Euteleostomi</taxon>
        <taxon>Actinopterygii</taxon>
        <taxon>Neopterygii</taxon>
        <taxon>Teleostei</taxon>
        <taxon>Neoteleostei</taxon>
        <taxon>Acanthomorphata</taxon>
        <taxon>Ovalentaria</taxon>
        <taxon>Atherinomorphae</taxon>
        <taxon>Cyprinodontiformes</taxon>
        <taxon>Goodeidae</taxon>
        <taxon>Goodea</taxon>
    </lineage>
</organism>
<dbReference type="EMBL" id="JAHRIO010070142">
    <property type="protein sequence ID" value="MEQ2180732.1"/>
    <property type="molecule type" value="Genomic_DNA"/>
</dbReference>
<proteinExistence type="predicted"/>
<comment type="caution">
    <text evidence="1">The sequence shown here is derived from an EMBL/GenBank/DDBJ whole genome shotgun (WGS) entry which is preliminary data.</text>
</comment>
<name>A0ABV0PBG4_9TELE</name>
<dbReference type="Proteomes" id="UP001476798">
    <property type="component" value="Unassembled WGS sequence"/>
</dbReference>
<sequence length="157" mass="17551">MLCLRTVSVSPCRCTLIPPAARYRGAEGAGPLRAHDCAALRQKESERLAVYFGPAVRQRCHLGQMAVFDILLCLCSVFPVTRIKPRPRHLTALRITVRFIDAYSMCRSTMMRAGHTASFQRSNSHDKVRKIVAEEGRAARNLIAWSVPLENKEEEGG</sequence>
<evidence type="ECO:0000313" key="1">
    <source>
        <dbReference type="EMBL" id="MEQ2180732.1"/>
    </source>
</evidence>
<accession>A0ABV0PBG4</accession>
<gene>
    <name evidence="1" type="ORF">GOODEAATRI_004228</name>
</gene>
<protein>
    <submittedName>
        <fullName evidence="1">Uncharacterized protein</fullName>
    </submittedName>
</protein>
<keyword evidence="2" id="KW-1185">Reference proteome</keyword>
<evidence type="ECO:0000313" key="2">
    <source>
        <dbReference type="Proteomes" id="UP001476798"/>
    </source>
</evidence>
<reference evidence="1 2" key="1">
    <citation type="submission" date="2021-06" db="EMBL/GenBank/DDBJ databases">
        <authorList>
            <person name="Palmer J.M."/>
        </authorList>
    </citation>
    <scope>NUCLEOTIDE SEQUENCE [LARGE SCALE GENOMIC DNA]</scope>
    <source>
        <strain evidence="1 2">GA_2019</strain>
        <tissue evidence="1">Muscle</tissue>
    </source>
</reference>